<keyword evidence="8 13" id="KW-1133">Transmembrane helix</keyword>
<keyword evidence="5 14" id="KW-0732">Signal</keyword>
<feature type="region of interest" description="Disordered" evidence="12">
    <location>
        <begin position="203"/>
        <end position="235"/>
    </location>
</feature>
<keyword evidence="3" id="KW-1003">Cell membrane</keyword>
<dbReference type="InterPro" id="IPR022078">
    <property type="entry name" value="CD99L2"/>
</dbReference>
<dbReference type="PANTHER" id="PTHR15076">
    <property type="entry name" value="CD99/MIC2 PROTEIN RELATED"/>
    <property type="match status" value="1"/>
</dbReference>
<feature type="compositionally biased region" description="Low complexity" evidence="12">
    <location>
        <begin position="223"/>
        <end position="235"/>
    </location>
</feature>
<evidence type="ECO:0000256" key="8">
    <source>
        <dbReference type="ARBA" id="ARBA00022989"/>
    </source>
</evidence>
<name>A0A8T3DN23_9TELE</name>
<evidence type="ECO:0000313" key="16">
    <source>
        <dbReference type="Proteomes" id="UP000829720"/>
    </source>
</evidence>
<evidence type="ECO:0000256" key="10">
    <source>
        <dbReference type="ARBA" id="ARBA00037814"/>
    </source>
</evidence>
<feature type="transmembrane region" description="Helical" evidence="13">
    <location>
        <begin position="162"/>
        <end position="183"/>
    </location>
</feature>
<dbReference type="Proteomes" id="UP000829720">
    <property type="component" value="Unassembled WGS sequence"/>
</dbReference>
<comment type="caution">
    <text evidence="15">The sequence shown here is derived from an EMBL/GenBank/DDBJ whole genome shotgun (WGS) entry which is preliminary data.</text>
</comment>
<evidence type="ECO:0000256" key="9">
    <source>
        <dbReference type="ARBA" id="ARBA00023136"/>
    </source>
</evidence>
<evidence type="ECO:0000256" key="1">
    <source>
        <dbReference type="ARBA" id="ARBA00004282"/>
    </source>
</evidence>
<sequence length="235" mass="24643">MAKYPAWSLLAIFSLLAVKVLSQDLDLSDALDDGPTKAPVPKSEPEPAEVPGGDFELPAVDDEPTTQAPVEVITTTATTKASVKPKSMPESEDFDLVDALDPNNDIGGKDKNGKGDGQFSDDDLGTVGKDDNYKPDKGKGEREGGAGSDDDGYDSMAETGTIAGIISAVAMALVGAVSSYISYQKKKLCFSIQQGLNAEVTKGENPEAVVSQEPQAQQTLLQPANAEPPNNENTL</sequence>
<accession>A0A8T3DN23</accession>
<evidence type="ECO:0000313" key="15">
    <source>
        <dbReference type="EMBL" id="KAI1898879.1"/>
    </source>
</evidence>
<dbReference type="GO" id="GO:0070161">
    <property type="term" value="C:anchoring junction"/>
    <property type="evidence" value="ECO:0007669"/>
    <property type="project" value="UniProtKB-SubCell"/>
</dbReference>
<keyword evidence="7" id="KW-0965">Cell junction</keyword>
<dbReference type="GO" id="GO:0005886">
    <property type="term" value="C:plasma membrane"/>
    <property type="evidence" value="ECO:0007669"/>
    <property type="project" value="UniProtKB-SubCell"/>
</dbReference>
<evidence type="ECO:0000256" key="7">
    <source>
        <dbReference type="ARBA" id="ARBA00022949"/>
    </source>
</evidence>
<feature type="compositionally biased region" description="Polar residues" evidence="12">
    <location>
        <begin position="65"/>
        <end position="81"/>
    </location>
</feature>
<reference evidence="15" key="1">
    <citation type="submission" date="2021-01" db="EMBL/GenBank/DDBJ databases">
        <authorList>
            <person name="Zahm M."/>
            <person name="Roques C."/>
            <person name="Cabau C."/>
            <person name="Klopp C."/>
            <person name="Donnadieu C."/>
            <person name="Jouanno E."/>
            <person name="Lampietro C."/>
            <person name="Louis A."/>
            <person name="Herpin A."/>
            <person name="Echchiki A."/>
            <person name="Berthelot C."/>
            <person name="Parey E."/>
            <person name="Roest-Crollius H."/>
            <person name="Braasch I."/>
            <person name="Postlethwait J."/>
            <person name="Bobe J."/>
            <person name="Montfort J."/>
            <person name="Bouchez O."/>
            <person name="Begum T."/>
            <person name="Mejri S."/>
            <person name="Adams A."/>
            <person name="Chen W.-J."/>
            <person name="Guiguen Y."/>
        </authorList>
    </citation>
    <scope>NUCLEOTIDE SEQUENCE</scope>
    <source>
        <tissue evidence="15">Blood</tissue>
    </source>
</reference>
<evidence type="ECO:0000256" key="4">
    <source>
        <dbReference type="ARBA" id="ARBA00022692"/>
    </source>
</evidence>
<dbReference type="GO" id="GO:0007155">
    <property type="term" value="P:cell adhesion"/>
    <property type="evidence" value="ECO:0007669"/>
    <property type="project" value="UniProtKB-KW"/>
</dbReference>
<protein>
    <recommendedName>
        <fullName evidence="11">CD99 antigen-like protein 2</fullName>
    </recommendedName>
</protein>
<keyword evidence="4 13" id="KW-0812">Transmembrane</keyword>
<dbReference type="Pfam" id="PF12301">
    <property type="entry name" value="CD99L2"/>
    <property type="match status" value="1"/>
</dbReference>
<feature type="compositionally biased region" description="Basic and acidic residues" evidence="12">
    <location>
        <begin position="128"/>
        <end position="144"/>
    </location>
</feature>
<dbReference type="EMBL" id="JAERUA010000006">
    <property type="protein sequence ID" value="KAI1898879.1"/>
    <property type="molecule type" value="Genomic_DNA"/>
</dbReference>
<dbReference type="OrthoDB" id="8961553at2759"/>
<evidence type="ECO:0000256" key="6">
    <source>
        <dbReference type="ARBA" id="ARBA00022889"/>
    </source>
</evidence>
<proteinExistence type="inferred from homology"/>
<comment type="similarity">
    <text evidence="2">Belongs to the CD99 family.</text>
</comment>
<feature type="chain" id="PRO_5035917842" description="CD99 antigen-like protein 2" evidence="14">
    <location>
        <begin position="23"/>
        <end position="235"/>
    </location>
</feature>
<dbReference type="AlphaFoldDB" id="A0A8T3DN23"/>
<evidence type="ECO:0000256" key="11">
    <source>
        <dbReference type="ARBA" id="ARBA00040427"/>
    </source>
</evidence>
<feature type="compositionally biased region" description="Polar residues" evidence="12">
    <location>
        <begin position="212"/>
        <end position="222"/>
    </location>
</feature>
<evidence type="ECO:0000256" key="13">
    <source>
        <dbReference type="SAM" id="Phobius"/>
    </source>
</evidence>
<evidence type="ECO:0000256" key="3">
    <source>
        <dbReference type="ARBA" id="ARBA00022475"/>
    </source>
</evidence>
<keyword evidence="9 13" id="KW-0472">Membrane</keyword>
<evidence type="ECO:0000256" key="2">
    <source>
        <dbReference type="ARBA" id="ARBA00008763"/>
    </source>
</evidence>
<evidence type="ECO:0000256" key="14">
    <source>
        <dbReference type="SAM" id="SignalP"/>
    </source>
</evidence>
<dbReference type="PANTHER" id="PTHR15076:SF12">
    <property type="entry name" value="CD99 ANTIGEN-LIKE PROTEIN 2"/>
    <property type="match status" value="1"/>
</dbReference>
<evidence type="ECO:0000256" key="5">
    <source>
        <dbReference type="ARBA" id="ARBA00022729"/>
    </source>
</evidence>
<keyword evidence="16" id="KW-1185">Reference proteome</keyword>
<comment type="subcellular location">
    <subcellularLocation>
        <location evidence="1">Cell junction</location>
    </subcellularLocation>
    <subcellularLocation>
        <location evidence="10">Cell membrane</location>
        <topology evidence="10">Single-pass type I membrane protein</topology>
        <orientation evidence="10">Extracellular side</orientation>
    </subcellularLocation>
</comment>
<organism evidence="15 16">
    <name type="scientific">Albula goreensis</name>
    <dbReference type="NCBI Taxonomy" id="1534307"/>
    <lineage>
        <taxon>Eukaryota</taxon>
        <taxon>Metazoa</taxon>
        <taxon>Chordata</taxon>
        <taxon>Craniata</taxon>
        <taxon>Vertebrata</taxon>
        <taxon>Euteleostomi</taxon>
        <taxon>Actinopterygii</taxon>
        <taxon>Neopterygii</taxon>
        <taxon>Teleostei</taxon>
        <taxon>Albuliformes</taxon>
        <taxon>Albulidae</taxon>
        <taxon>Albula</taxon>
    </lineage>
</organism>
<evidence type="ECO:0000256" key="12">
    <source>
        <dbReference type="SAM" id="MobiDB-lite"/>
    </source>
</evidence>
<gene>
    <name evidence="15" type="ORF">AGOR_G00076950</name>
</gene>
<feature type="region of interest" description="Disordered" evidence="12">
    <location>
        <begin position="28"/>
        <end position="153"/>
    </location>
</feature>
<feature type="signal peptide" evidence="14">
    <location>
        <begin position="1"/>
        <end position="22"/>
    </location>
</feature>
<keyword evidence="6" id="KW-0130">Cell adhesion</keyword>